<gene>
    <name evidence="12" type="ORF">BFP76_13695</name>
</gene>
<evidence type="ECO:0000256" key="2">
    <source>
        <dbReference type="ARBA" id="ARBA00004667"/>
    </source>
</evidence>
<evidence type="ECO:0000256" key="8">
    <source>
        <dbReference type="ARBA" id="ARBA00023102"/>
    </source>
</evidence>
<keyword evidence="6 12" id="KW-0328">Glycosyltransferase</keyword>
<keyword evidence="5" id="KW-0028">Amino-acid biosynthesis</keyword>
<keyword evidence="13" id="KW-1185">Reference proteome</keyword>
<dbReference type="UniPathway" id="UPA00031">
    <property type="reaction ID" value="UER00006"/>
</dbReference>
<comment type="function">
    <text evidence="9">Catalyzes the condensation of ATP and 5-phosphoribose 1-diphosphate to form N'-(5'-phosphoribosyl)-ATP (PR-ATP). Has a crucial role in the pathway because the rate of histidine biosynthesis seems to be controlled primarily by regulation of HisG enzymatic activity.</text>
</comment>
<feature type="domain" description="ATP phosphoribosyltransferase catalytic" evidence="11">
    <location>
        <begin position="53"/>
        <end position="212"/>
    </location>
</feature>
<proteinExistence type="predicted"/>
<comment type="catalytic activity">
    <reaction evidence="1">
        <text>1-(5-phospho-beta-D-ribosyl)-ATP + diphosphate = 5-phospho-alpha-D-ribose 1-diphosphate + ATP</text>
        <dbReference type="Rhea" id="RHEA:18473"/>
        <dbReference type="ChEBI" id="CHEBI:30616"/>
        <dbReference type="ChEBI" id="CHEBI:33019"/>
        <dbReference type="ChEBI" id="CHEBI:58017"/>
        <dbReference type="ChEBI" id="CHEBI:73183"/>
        <dbReference type="EC" id="2.4.2.17"/>
    </reaction>
</comment>
<accession>A0A2G5KAE9</accession>
<organism evidence="12 13">
    <name type="scientific">Paramylibacter kogurei</name>
    <dbReference type="NCBI Taxonomy" id="1889778"/>
    <lineage>
        <taxon>Bacteria</taxon>
        <taxon>Pseudomonadati</taxon>
        <taxon>Pseudomonadota</taxon>
        <taxon>Alphaproteobacteria</taxon>
        <taxon>Rhodobacterales</taxon>
        <taxon>Paracoccaceae</taxon>
        <taxon>Paramylibacter</taxon>
    </lineage>
</organism>
<dbReference type="InterPro" id="IPR013820">
    <property type="entry name" value="ATP_PRibTrfase_cat"/>
</dbReference>
<evidence type="ECO:0000256" key="9">
    <source>
        <dbReference type="ARBA" id="ARBA00024861"/>
    </source>
</evidence>
<dbReference type="GO" id="GO:0005737">
    <property type="term" value="C:cytoplasm"/>
    <property type="evidence" value="ECO:0007669"/>
    <property type="project" value="InterPro"/>
</dbReference>
<dbReference type="NCBIfam" id="TIGR00070">
    <property type="entry name" value="hisG"/>
    <property type="match status" value="1"/>
</dbReference>
<dbReference type="EC" id="2.4.2.17" evidence="3 10"/>
<evidence type="ECO:0000256" key="3">
    <source>
        <dbReference type="ARBA" id="ARBA00011946"/>
    </source>
</evidence>
<dbReference type="AlphaFoldDB" id="A0A2G5KAE9"/>
<keyword evidence="8" id="KW-0368">Histidine biosynthesis</keyword>
<dbReference type="CDD" id="cd13593">
    <property type="entry name" value="PBP2_HisGL3"/>
    <property type="match status" value="1"/>
</dbReference>
<dbReference type="EMBL" id="MDGM01000007">
    <property type="protein sequence ID" value="PIB26022.1"/>
    <property type="molecule type" value="Genomic_DNA"/>
</dbReference>
<evidence type="ECO:0000313" key="13">
    <source>
        <dbReference type="Proteomes" id="UP000231516"/>
    </source>
</evidence>
<evidence type="ECO:0000256" key="6">
    <source>
        <dbReference type="ARBA" id="ARBA00022676"/>
    </source>
</evidence>
<protein>
    <recommendedName>
        <fullName evidence="4 10">ATP phosphoribosyltransferase</fullName>
        <ecNumber evidence="3 10">2.4.2.17</ecNumber>
    </recommendedName>
</protein>
<name>A0A2G5KAE9_9RHOB</name>
<evidence type="ECO:0000259" key="11">
    <source>
        <dbReference type="Pfam" id="PF01634"/>
    </source>
</evidence>
<dbReference type="GO" id="GO:0003879">
    <property type="term" value="F:ATP phosphoribosyltransferase activity"/>
    <property type="evidence" value="ECO:0007669"/>
    <property type="project" value="UniProtKB-UniRule"/>
</dbReference>
<dbReference type="PANTHER" id="PTHR21403">
    <property type="entry name" value="ATP PHOSPHORIBOSYLTRANSFERASE ATP-PRTASE"/>
    <property type="match status" value="1"/>
</dbReference>
<evidence type="ECO:0000313" key="12">
    <source>
        <dbReference type="EMBL" id="PIB26022.1"/>
    </source>
</evidence>
<dbReference type="Pfam" id="PF01634">
    <property type="entry name" value="HisG"/>
    <property type="match status" value="1"/>
</dbReference>
<dbReference type="PANTHER" id="PTHR21403:SF8">
    <property type="entry name" value="ATP PHOSPHORIBOSYLTRANSFERASE"/>
    <property type="match status" value="1"/>
</dbReference>
<reference evidence="12 13" key="1">
    <citation type="submission" date="2016-08" db="EMBL/GenBank/DDBJ databases">
        <title>Draft genome of Amylibacter sp. strain 4G11.</title>
        <authorList>
            <person name="Wong S.-K."/>
            <person name="Hamasaki K."/>
            <person name="Yoshizawa S."/>
        </authorList>
    </citation>
    <scope>NUCLEOTIDE SEQUENCE [LARGE SCALE GENOMIC DNA]</scope>
    <source>
        <strain evidence="12 13">4G11</strain>
    </source>
</reference>
<dbReference type="Proteomes" id="UP000231516">
    <property type="component" value="Unassembled WGS sequence"/>
</dbReference>
<dbReference type="Gene3D" id="3.40.190.10">
    <property type="entry name" value="Periplasmic binding protein-like II"/>
    <property type="match status" value="2"/>
</dbReference>
<evidence type="ECO:0000256" key="5">
    <source>
        <dbReference type="ARBA" id="ARBA00022605"/>
    </source>
</evidence>
<evidence type="ECO:0000256" key="7">
    <source>
        <dbReference type="ARBA" id="ARBA00022679"/>
    </source>
</evidence>
<evidence type="ECO:0000256" key="10">
    <source>
        <dbReference type="NCBIfam" id="TIGR00070"/>
    </source>
</evidence>
<comment type="caution">
    <text evidence="12">The sequence shown here is derived from an EMBL/GenBank/DDBJ whole genome shotgun (WGS) entry which is preliminary data.</text>
</comment>
<dbReference type="GO" id="GO:0000105">
    <property type="term" value="P:L-histidine biosynthetic process"/>
    <property type="evidence" value="ECO:0007669"/>
    <property type="project" value="UniProtKB-UniRule"/>
</dbReference>
<dbReference type="OrthoDB" id="9806435at2"/>
<dbReference type="SUPFAM" id="SSF53850">
    <property type="entry name" value="Periplasmic binding protein-like II"/>
    <property type="match status" value="1"/>
</dbReference>
<sequence length="234" mass="25438">MLKLGVPSKGRLQDDTIAWFAQHGITLERTGSDREYAGLVSGVDGVQLVLLSAGEIPKELAAGRIHLGVTGLDLIREKLLPWQEKVAVLAQMGFGFADLIIAVPKGWVDVECLEDLDAVAAQFRKVHGFRLRIATKYHNLVRGFLQSKGVADYQLIDSQGATEGTVKNLTAEAIADITSSGSTLEANHLKILNDGLILKSEATLFASRFADWNDDARASLAQMQALVKWDDITL</sequence>
<comment type="pathway">
    <text evidence="2">Amino-acid biosynthesis; L-histidine biosynthesis; L-histidine from 5-phospho-alpha-D-ribose 1-diphosphate: step 1/9.</text>
</comment>
<evidence type="ECO:0000256" key="4">
    <source>
        <dbReference type="ARBA" id="ARBA00020998"/>
    </source>
</evidence>
<evidence type="ECO:0000256" key="1">
    <source>
        <dbReference type="ARBA" id="ARBA00000915"/>
    </source>
</evidence>
<keyword evidence="7 12" id="KW-0808">Transferase</keyword>
<dbReference type="InterPro" id="IPR001348">
    <property type="entry name" value="ATP_PRibTrfase_HisG"/>
</dbReference>